<gene>
    <name evidence="9" type="ORF">EOI86_00895</name>
</gene>
<comment type="subcellular location">
    <subcellularLocation>
        <location evidence="1">Cell membrane</location>
        <topology evidence="1">Multi-pass membrane protein</topology>
    </subcellularLocation>
</comment>
<feature type="transmembrane region" description="Helical" evidence="7">
    <location>
        <begin position="216"/>
        <end position="239"/>
    </location>
</feature>
<dbReference type="Proteomes" id="UP000287447">
    <property type="component" value="Unassembled WGS sequence"/>
</dbReference>
<organism evidence="9 10">
    <name type="scientific">Hwanghaeella grinnelliae</name>
    <dbReference type="NCBI Taxonomy" id="2500179"/>
    <lineage>
        <taxon>Bacteria</taxon>
        <taxon>Pseudomonadati</taxon>
        <taxon>Pseudomonadota</taxon>
        <taxon>Alphaproteobacteria</taxon>
        <taxon>Rhodospirillales</taxon>
        <taxon>Rhodospirillaceae</taxon>
        <taxon>Hwanghaeella</taxon>
    </lineage>
</organism>
<evidence type="ECO:0000256" key="4">
    <source>
        <dbReference type="ARBA" id="ARBA00022692"/>
    </source>
</evidence>
<reference evidence="10" key="1">
    <citation type="submission" date="2019-01" db="EMBL/GenBank/DDBJ databases">
        <title>Gri0909 isolated from a small marine red alga.</title>
        <authorList>
            <person name="Kim J."/>
            <person name="Jeong S.E."/>
            <person name="Jeon C.O."/>
        </authorList>
    </citation>
    <scope>NUCLEOTIDE SEQUENCE [LARGE SCALE GENOMIC DNA]</scope>
    <source>
        <strain evidence="10">Gri0909</strain>
    </source>
</reference>
<keyword evidence="5 7" id="KW-1133">Transmembrane helix</keyword>
<feature type="transmembrane region" description="Helical" evidence="7">
    <location>
        <begin position="348"/>
        <end position="368"/>
    </location>
</feature>
<comment type="caution">
    <text evidence="9">The sequence shown here is derived from an EMBL/GenBank/DDBJ whole genome shotgun (WGS) entry which is preliminary data.</text>
</comment>
<keyword evidence="6 7" id="KW-0472">Membrane</keyword>
<dbReference type="InterPro" id="IPR047200">
    <property type="entry name" value="MFS_YcaD-like"/>
</dbReference>
<dbReference type="SUPFAM" id="SSF103473">
    <property type="entry name" value="MFS general substrate transporter"/>
    <property type="match status" value="1"/>
</dbReference>
<dbReference type="PANTHER" id="PTHR23521:SF2">
    <property type="entry name" value="TRANSPORTER MFS SUPERFAMILY"/>
    <property type="match status" value="1"/>
</dbReference>
<sequence length="408" mass="43178">MRALMRAWGQSWRKGMERDNAQMRNFVQSRTAALILVITAVSGFSFSMGMTYPVVALVLESQGFSETEIGINGAMAGFGLLISAFTVPRISRSITYRAMIGLSAALGCAIILSMIWIEGFYVWCIARFFLAVCVNGIFIGTEAWLNELLEEKRRGTVIGIYASVISATFALGPSCIPLIGFHPPVPFILCAVVIAMSGLIVLPLKKWDAGAGGGEGGSIFAMIVIAPVMMFSVLAMGFFEAAAMSLFPIYALGRGYSGDLAALLVAALAVGSVIAQPFVGKLSDMMNANWILFFCAIISATLCAIVPFLALDTWTAFLALGVLGGTTFGAYTLTLVTLGRRFKGPKLAAAMACSALAWGSGGVIGPALSGPSMDLYGNDALLFVLTGLFGLLTIFTIIRRALQKVSTP</sequence>
<name>A0A3S2VRD2_9PROT</name>
<feature type="transmembrane region" description="Helical" evidence="7">
    <location>
        <begin position="94"/>
        <end position="114"/>
    </location>
</feature>
<keyword evidence="4 7" id="KW-0812">Transmembrane</keyword>
<feature type="transmembrane region" description="Helical" evidence="7">
    <location>
        <begin position="259"/>
        <end position="279"/>
    </location>
</feature>
<evidence type="ECO:0000256" key="7">
    <source>
        <dbReference type="SAM" id="Phobius"/>
    </source>
</evidence>
<dbReference type="PANTHER" id="PTHR23521">
    <property type="entry name" value="TRANSPORTER MFS SUPERFAMILY"/>
    <property type="match status" value="1"/>
</dbReference>
<feature type="transmembrane region" description="Helical" evidence="7">
    <location>
        <begin position="69"/>
        <end position="87"/>
    </location>
</feature>
<evidence type="ECO:0000259" key="8">
    <source>
        <dbReference type="PROSITE" id="PS50850"/>
    </source>
</evidence>
<evidence type="ECO:0000256" key="6">
    <source>
        <dbReference type="ARBA" id="ARBA00023136"/>
    </source>
</evidence>
<keyword evidence="2" id="KW-0813">Transport</keyword>
<evidence type="ECO:0000256" key="3">
    <source>
        <dbReference type="ARBA" id="ARBA00022475"/>
    </source>
</evidence>
<evidence type="ECO:0000256" key="2">
    <source>
        <dbReference type="ARBA" id="ARBA00022448"/>
    </source>
</evidence>
<dbReference type="PROSITE" id="PS50850">
    <property type="entry name" value="MFS"/>
    <property type="match status" value="1"/>
</dbReference>
<keyword evidence="3" id="KW-1003">Cell membrane</keyword>
<dbReference type="GO" id="GO:0005886">
    <property type="term" value="C:plasma membrane"/>
    <property type="evidence" value="ECO:0007669"/>
    <property type="project" value="UniProtKB-SubCell"/>
</dbReference>
<feature type="transmembrane region" description="Helical" evidence="7">
    <location>
        <begin position="316"/>
        <end position="336"/>
    </location>
</feature>
<feature type="transmembrane region" description="Helical" evidence="7">
    <location>
        <begin position="291"/>
        <end position="310"/>
    </location>
</feature>
<feature type="transmembrane region" description="Helical" evidence="7">
    <location>
        <begin position="185"/>
        <end position="204"/>
    </location>
</feature>
<feature type="domain" description="Major facilitator superfamily (MFS) profile" evidence="8">
    <location>
        <begin position="221"/>
        <end position="408"/>
    </location>
</feature>
<evidence type="ECO:0000313" key="10">
    <source>
        <dbReference type="Proteomes" id="UP000287447"/>
    </source>
</evidence>
<evidence type="ECO:0000313" key="9">
    <source>
        <dbReference type="EMBL" id="RVU37893.1"/>
    </source>
</evidence>
<dbReference type="GO" id="GO:0022857">
    <property type="term" value="F:transmembrane transporter activity"/>
    <property type="evidence" value="ECO:0007669"/>
    <property type="project" value="InterPro"/>
</dbReference>
<feature type="transmembrane region" description="Helical" evidence="7">
    <location>
        <begin position="157"/>
        <end position="179"/>
    </location>
</feature>
<evidence type="ECO:0000256" key="1">
    <source>
        <dbReference type="ARBA" id="ARBA00004651"/>
    </source>
</evidence>
<dbReference type="InterPro" id="IPR036259">
    <property type="entry name" value="MFS_trans_sf"/>
</dbReference>
<evidence type="ECO:0000256" key="5">
    <source>
        <dbReference type="ARBA" id="ARBA00022989"/>
    </source>
</evidence>
<dbReference type="InterPro" id="IPR020846">
    <property type="entry name" value="MFS_dom"/>
</dbReference>
<dbReference type="InterPro" id="IPR011701">
    <property type="entry name" value="MFS"/>
</dbReference>
<proteinExistence type="predicted"/>
<dbReference type="CDD" id="cd17477">
    <property type="entry name" value="MFS_YcaD_like"/>
    <property type="match status" value="1"/>
</dbReference>
<dbReference type="EMBL" id="SADE01000001">
    <property type="protein sequence ID" value="RVU37893.1"/>
    <property type="molecule type" value="Genomic_DNA"/>
</dbReference>
<dbReference type="Pfam" id="PF07690">
    <property type="entry name" value="MFS_1"/>
    <property type="match status" value="1"/>
</dbReference>
<protein>
    <submittedName>
        <fullName evidence="9">MFS transporter</fullName>
    </submittedName>
</protein>
<feature type="transmembrane region" description="Helical" evidence="7">
    <location>
        <begin position="120"/>
        <end position="145"/>
    </location>
</feature>
<dbReference type="Gene3D" id="1.20.1250.20">
    <property type="entry name" value="MFS general substrate transporter like domains"/>
    <property type="match status" value="2"/>
</dbReference>
<accession>A0A3S2VRD2</accession>
<dbReference type="AlphaFoldDB" id="A0A3S2VRD2"/>
<feature type="transmembrane region" description="Helical" evidence="7">
    <location>
        <begin position="380"/>
        <end position="398"/>
    </location>
</feature>
<keyword evidence="10" id="KW-1185">Reference proteome</keyword>